<dbReference type="EMBL" id="JACIBV010000003">
    <property type="protein sequence ID" value="MBB3734044.1"/>
    <property type="molecule type" value="Genomic_DNA"/>
</dbReference>
<feature type="transmembrane region" description="Helical" evidence="1">
    <location>
        <begin position="31"/>
        <end position="50"/>
    </location>
</feature>
<comment type="caution">
    <text evidence="2">The sequence shown here is derived from an EMBL/GenBank/DDBJ whole genome shotgun (WGS) entry which is preliminary data.</text>
</comment>
<keyword evidence="1" id="KW-0812">Transmembrane</keyword>
<evidence type="ECO:0000313" key="3">
    <source>
        <dbReference type="Proteomes" id="UP000579945"/>
    </source>
</evidence>
<accession>A0A7W5VLV1</accession>
<name>A0A7W5VLV1_9ACTN</name>
<keyword evidence="1" id="KW-1133">Transmembrane helix</keyword>
<dbReference type="Proteomes" id="UP000579945">
    <property type="component" value="Unassembled WGS sequence"/>
</dbReference>
<keyword evidence="1" id="KW-0472">Membrane</keyword>
<evidence type="ECO:0000313" key="2">
    <source>
        <dbReference type="EMBL" id="MBB3734044.1"/>
    </source>
</evidence>
<proteinExistence type="predicted"/>
<evidence type="ECO:0000256" key="1">
    <source>
        <dbReference type="SAM" id="Phobius"/>
    </source>
</evidence>
<gene>
    <name evidence="2" type="ORF">FHR33_009997</name>
</gene>
<organism evidence="2 3">
    <name type="scientific">Nonomuraea dietziae</name>
    <dbReference type="NCBI Taxonomy" id="65515"/>
    <lineage>
        <taxon>Bacteria</taxon>
        <taxon>Bacillati</taxon>
        <taxon>Actinomycetota</taxon>
        <taxon>Actinomycetes</taxon>
        <taxon>Streptosporangiales</taxon>
        <taxon>Streptosporangiaceae</taxon>
        <taxon>Nonomuraea</taxon>
    </lineage>
</organism>
<keyword evidence="3" id="KW-1185">Reference proteome</keyword>
<dbReference type="AlphaFoldDB" id="A0A7W5VLV1"/>
<reference evidence="2 3" key="1">
    <citation type="submission" date="2020-08" db="EMBL/GenBank/DDBJ databases">
        <title>Sequencing the genomes of 1000 actinobacteria strains.</title>
        <authorList>
            <person name="Klenk H.-P."/>
        </authorList>
    </citation>
    <scope>NUCLEOTIDE SEQUENCE [LARGE SCALE GENOMIC DNA]</scope>
    <source>
        <strain evidence="2 3">DSM 44320</strain>
    </source>
</reference>
<dbReference type="GeneID" id="95395932"/>
<protein>
    <submittedName>
        <fullName evidence="2">Uncharacterized protein</fullName>
    </submittedName>
</protein>
<dbReference type="RefSeq" id="WP_183663029.1">
    <property type="nucleotide sequence ID" value="NZ_JACIBV010000003.1"/>
</dbReference>
<sequence>MRRLRLLFAITTAVAVPGGIAATYAFEGWRIAAVTWAAIAVLNVGCLALLHRDCGCARVRLPFLERLLLRRSDQDEFRFITVWHNTHHDRLNGWKPDHPMTEAFTFPALDFLRRGSKDTGYDLDEVHARFAHTGDPGQDILLATYQEAGLRPLQDGDVIEISGTPQVEQCPASCTAWTSERTRRWRVGPNGWIPVTEPLTFSMDNSPF</sequence>